<dbReference type="Gene3D" id="3.40.50.300">
    <property type="entry name" value="P-loop containing nucleotide triphosphate hydrolases"/>
    <property type="match status" value="7"/>
</dbReference>
<evidence type="ECO:0000256" key="1">
    <source>
        <dbReference type="ARBA" id="ARBA00004604"/>
    </source>
</evidence>
<dbReference type="PANTHER" id="PTHR48103:SF2">
    <property type="entry name" value="MIDASIN"/>
    <property type="match status" value="1"/>
</dbReference>
<dbReference type="InterPro" id="IPR011704">
    <property type="entry name" value="ATPase_dyneun-rel_AAA"/>
</dbReference>
<evidence type="ECO:0000256" key="8">
    <source>
        <dbReference type="ARBA" id="ARBA00023242"/>
    </source>
</evidence>
<keyword evidence="11" id="KW-1185">Reference proteome</keyword>
<dbReference type="GO" id="GO:0005524">
    <property type="term" value="F:ATP binding"/>
    <property type="evidence" value="ECO:0007669"/>
    <property type="project" value="UniProtKB-KW"/>
</dbReference>
<sequence length="2070" mass="233275">MVTKKGKRLKSLKRPLSEFHENSSDIHIPVQRRKLNDADENFHLDQENSEKNRTEIIEEDWTILPTREFLAYELIVALRSKQLVIVEGPVGCGKTFIASYANWTILPTREFLAHELIVALRSKQLVIVEGPIGCGKTFIASYASKRLNLPLKVMQMGDQIDSVNLFGAYHCTEVAGEFLWRPSNFNQDIDMSNADVITSVVEVACARSKTLPCGAEITLHEGVCIVSTISGRGNKNSILDSIPLRITLKEFTDEELRRLITQTYPRISHLSKLLISIFRSVESLTTFLDSRLLTSTDLLRGCSRINSLPDITSNMAIFTELVDVWCFASPSEKVSELCLKVAAALSITADQVSFHLSLRAPSFSNTVYVIPGIVFLFKIHGMSRFNKIILSDVLQLLERLAVCVQNREPVLLVGETGIGKTYVVQSLATILNVTLKVVNLCPSSDAAELISGSAFAYFLIATAEKALSKKSNKKDPRWATIIVRAKRIRSGLDRGATPFIMDRGAVLEAAQDGHWLLIDEINLAPPECLDAIVDAISKDVHPNFRLFACMNPCTDVGRRRIPASVRTRFTEFYVSDTKDFQQLALIVSAYMPSMKPTLVTNLVNFYLQAKQLYPSNYNLRTLCRVLQFAGQNMFINEDQSLYEAVTMAFLTNLDTEDKEKMRGKIAHAFHVGRRIPMNLPKGGNEQYILVEGYRIERGTELPRPDENYIITKTVKENLTEIARITCSGRFPVLLEGETCTGKTSIVCHLARITGNSITRINNHEYTDIQESVTFRRLPLAVVLVQFDYIVGISALMLVIHKLLDDNQELFIPESNSVVHAHPRFRLFATQNPAGYYGGRKHLSRALMSRFVVLRFNHLPLDELSLMVCARCGVHMSAATKMIEVLCKLRLKRSLSGIFSAMDSLMTLRDVFRWAKRLITDSSCDDWLQILVNHGYFLLAGRCRSKRDIDSVVETLQNELGRKIEPDKLFAINSPYMPKNLNTSGMVMTMSMRRMLVMTEQAWLRHEAVLIVGETGGGKTSLAQAIGGENLMTINCHERTDTADLLGRLRPRKNGGFAWSDGIVVSAMKTGVPLLIDEISLAEDSVLERLNPLFEEERTLLLSDAGVDDYYITAQDGFEIIATMNPGGDYGKKELSKALRNRFTEIWSSCDYEEYELVEIFESKLNSSVERTFGNVNESVARIVVIWMVKFFKKYFNIFRHSPCVRDVVACAEVYSACVSNGFSRKTAIWEAIRTVFLDGLNVLKMRMMADISEIRKDAEDMFHRLSSDVVTLPMPSEVLVESKCVTIGALSILFGSHDKMIPKEFCLRAPTCVANFYRIAKINQRFLIVNVLFSSCRALLINKPILLEGAPGCGKSSTVMAIATLTGHAITRLNLSEQTDLSDLFGSDVPVVTDNGQISFKWIDGPVLAAIKRGEWVLFDEMNLASQAVLEGLNACFDHRRVIYIAELNRSFEIPSGSHCRFFACQNPHAYGGNRRALPKSFVNRFTSRRQSMYFKGVTIIVGLFKTYCYILEPKVQQRCRIEKILLYLIAFFFQINIEELTSDDILFVLNELPAAVQIGHGRLVKMISIIFELANRHDLIGGPFSFNLRDLLRWVQLFEKYNDMHLCFQVLIINRLRSEKDREKAKGMYENIFGEPCILPPLHLSVDDEQVRLGQVSLPRFKSRCDYSDYSCRLLSSQFTLMHQLAVCVDMQWMTLIVGARNSGKRSTLQNLANICGVHLQTIVVNSETDAQELIGSYEQTVDDSVISDVKSALCKLLNAHVNERDLKQILNAENVTQLQALVEMALSDIKDNESLVNECHSALERAVRSTLRFEWVDSPFVRAYLNGYWLLIEDVNLCSAAVLDRLNSCFERDGHLVVFERHSSFEPLKPHPNFRPVVTLPFRAFLSMDARNGEVSHAMRNRSVEIFVAPEMQWNSNPVDVAAVTFKHGNNIPAKIVESLRSLSAEKLLHFSVLLSEMSLESACRAIGLHNLDDADDSAATIEIPPLVKDIGTERYPFITEGLRFLYFARVRHVSVLICGCSTRGKIVVILIIHSVYSSLFCLLRLEFLEAIVYNKFLVIQVGHCCQG</sequence>
<evidence type="ECO:0000313" key="10">
    <source>
        <dbReference type="EMBL" id="KJH53347.1"/>
    </source>
</evidence>
<reference evidence="11" key="2">
    <citation type="journal article" date="2016" name="Sci. Rep.">
        <title>Dictyocaulus viviparus genome, variome and transcriptome elucidate lungworm biology and support future intervention.</title>
        <authorList>
            <person name="McNulty S.N."/>
            <person name="Strube C."/>
            <person name="Rosa B.A."/>
            <person name="Martin J.C."/>
            <person name="Tyagi R."/>
            <person name="Choi Y.J."/>
            <person name="Wang Q."/>
            <person name="Hallsworth Pepin K."/>
            <person name="Zhang X."/>
            <person name="Ozersky P."/>
            <person name="Wilson R.K."/>
            <person name="Sternberg P.W."/>
            <person name="Gasser R.B."/>
            <person name="Mitreva M."/>
        </authorList>
    </citation>
    <scope>NUCLEOTIDE SEQUENCE [LARGE SCALE GENOMIC DNA]</scope>
    <source>
        <strain evidence="11">HannoverDv2000</strain>
    </source>
</reference>
<evidence type="ECO:0000256" key="5">
    <source>
        <dbReference type="ARBA" id="ARBA00022741"/>
    </source>
</evidence>
<dbReference type="GO" id="GO:0000027">
    <property type="term" value="P:ribosomal large subunit assembly"/>
    <property type="evidence" value="ECO:0007669"/>
    <property type="project" value="TreeGrafter"/>
</dbReference>
<dbReference type="Pfam" id="PF17867">
    <property type="entry name" value="AAA_lid_7"/>
    <property type="match status" value="2"/>
</dbReference>
<keyword evidence="8" id="KW-0539">Nucleus</keyword>
<feature type="domain" description="AAA+ ATPase" evidence="9">
    <location>
        <begin position="1004"/>
        <end position="1152"/>
    </location>
</feature>
<evidence type="ECO:0000256" key="6">
    <source>
        <dbReference type="ARBA" id="ARBA00022840"/>
    </source>
</evidence>
<organism evidence="10 11">
    <name type="scientific">Dictyocaulus viviparus</name>
    <name type="common">Bovine lungworm</name>
    <dbReference type="NCBI Taxonomy" id="29172"/>
    <lineage>
        <taxon>Eukaryota</taxon>
        <taxon>Metazoa</taxon>
        <taxon>Ecdysozoa</taxon>
        <taxon>Nematoda</taxon>
        <taxon>Chromadorea</taxon>
        <taxon>Rhabditida</taxon>
        <taxon>Rhabditina</taxon>
        <taxon>Rhabditomorpha</taxon>
        <taxon>Strongyloidea</taxon>
        <taxon>Metastrongylidae</taxon>
        <taxon>Dictyocaulus</taxon>
    </lineage>
</organism>
<evidence type="ECO:0000256" key="2">
    <source>
        <dbReference type="ARBA" id="ARBA00004642"/>
    </source>
</evidence>
<feature type="domain" description="AAA+ ATPase" evidence="9">
    <location>
        <begin position="406"/>
        <end position="576"/>
    </location>
</feature>
<dbReference type="InterPro" id="IPR041190">
    <property type="entry name" value="Midasin_AAA_lid_5"/>
</dbReference>
<dbReference type="GO" id="GO:0030687">
    <property type="term" value="C:preribosome, large subunit precursor"/>
    <property type="evidence" value="ECO:0007669"/>
    <property type="project" value="TreeGrafter"/>
</dbReference>
<dbReference type="CDD" id="cd00009">
    <property type="entry name" value="AAA"/>
    <property type="match status" value="1"/>
</dbReference>
<comment type="similarity">
    <text evidence="3">Belongs to the midasin family.</text>
</comment>
<keyword evidence="7" id="KW-0143">Chaperone</keyword>
<feature type="domain" description="AAA+ ATPase" evidence="9">
    <location>
        <begin position="1341"/>
        <end position="1469"/>
    </location>
</feature>
<dbReference type="InterPro" id="IPR027417">
    <property type="entry name" value="P-loop_NTPase"/>
</dbReference>
<dbReference type="EMBL" id="KN716153">
    <property type="protein sequence ID" value="KJH53347.1"/>
    <property type="molecule type" value="Genomic_DNA"/>
</dbReference>
<evidence type="ECO:0000313" key="11">
    <source>
        <dbReference type="Proteomes" id="UP000053766"/>
    </source>
</evidence>
<accession>A0A0D8YAX2</accession>
<name>A0A0D8YAX2_DICVI</name>
<dbReference type="OrthoDB" id="422220at2759"/>
<dbReference type="GO" id="GO:0000055">
    <property type="term" value="P:ribosomal large subunit export from nucleus"/>
    <property type="evidence" value="ECO:0007669"/>
    <property type="project" value="TreeGrafter"/>
</dbReference>
<evidence type="ECO:0000256" key="4">
    <source>
        <dbReference type="ARBA" id="ARBA00017143"/>
    </source>
</evidence>
<keyword evidence="5" id="KW-0547">Nucleotide-binding</keyword>
<protein>
    <recommendedName>
        <fullName evidence="4">Midasin</fullName>
    </recommendedName>
</protein>
<dbReference type="InterPro" id="IPR003593">
    <property type="entry name" value="AAA+_ATPase"/>
</dbReference>
<dbReference type="Pfam" id="PF07728">
    <property type="entry name" value="AAA_5"/>
    <property type="match status" value="4"/>
</dbReference>
<evidence type="ECO:0000256" key="7">
    <source>
        <dbReference type="ARBA" id="ARBA00023186"/>
    </source>
</evidence>
<feature type="domain" description="AAA+ ATPase" evidence="9">
    <location>
        <begin position="122"/>
        <end position="288"/>
    </location>
</feature>
<dbReference type="GO" id="GO:0005654">
    <property type="term" value="C:nucleoplasm"/>
    <property type="evidence" value="ECO:0007669"/>
    <property type="project" value="UniProtKB-SubCell"/>
</dbReference>
<dbReference type="SUPFAM" id="SSF52540">
    <property type="entry name" value="P-loop containing nucleoside triphosphate hydrolases"/>
    <property type="match status" value="6"/>
</dbReference>
<dbReference type="SMART" id="SM00382">
    <property type="entry name" value="AAA"/>
    <property type="match status" value="4"/>
</dbReference>
<dbReference type="FunFam" id="3.40.50.300:FF:000142">
    <property type="entry name" value="Midasin"/>
    <property type="match status" value="1"/>
</dbReference>
<gene>
    <name evidence="10" type="ORF">DICVIV_00470</name>
</gene>
<dbReference type="Proteomes" id="UP000053766">
    <property type="component" value="Unassembled WGS sequence"/>
</dbReference>
<keyword evidence="6" id="KW-0067">ATP-binding</keyword>
<reference evidence="10 11" key="1">
    <citation type="submission" date="2013-11" db="EMBL/GenBank/DDBJ databases">
        <title>Draft genome of the bovine lungworm Dictyocaulus viviparus.</title>
        <authorList>
            <person name="Mitreva M."/>
        </authorList>
    </citation>
    <scope>NUCLEOTIDE SEQUENCE [LARGE SCALE GENOMIC DNA]</scope>
    <source>
        <strain evidence="10 11">HannoverDv2000</strain>
    </source>
</reference>
<dbReference type="InterPro" id="IPR040848">
    <property type="entry name" value="AAA_lid_7"/>
</dbReference>
<dbReference type="FunFam" id="3.40.50.300:FF:001500">
    <property type="entry name" value="Dynein-related AAA-type ATPase"/>
    <property type="match status" value="1"/>
</dbReference>
<dbReference type="GO" id="GO:0016887">
    <property type="term" value="F:ATP hydrolysis activity"/>
    <property type="evidence" value="ECO:0007669"/>
    <property type="project" value="InterPro"/>
</dbReference>
<dbReference type="PANTHER" id="PTHR48103">
    <property type="entry name" value="MIDASIN-RELATED"/>
    <property type="match status" value="1"/>
</dbReference>
<dbReference type="Pfam" id="PF17865">
    <property type="entry name" value="AAA_lid_5"/>
    <property type="match status" value="1"/>
</dbReference>
<evidence type="ECO:0000256" key="3">
    <source>
        <dbReference type="ARBA" id="ARBA00007188"/>
    </source>
</evidence>
<evidence type="ECO:0000259" key="9">
    <source>
        <dbReference type="SMART" id="SM00382"/>
    </source>
</evidence>
<proteinExistence type="inferred from homology"/>
<dbReference type="STRING" id="29172.A0A0D8YAX2"/>
<comment type="subcellular location">
    <subcellularLocation>
        <location evidence="1">Nucleus</location>
        <location evidence="1">Nucleolus</location>
    </subcellularLocation>
    <subcellularLocation>
        <location evidence="2">Nucleus</location>
        <location evidence="2">Nucleoplasm</location>
    </subcellularLocation>
</comment>
<dbReference type="GO" id="GO:0005730">
    <property type="term" value="C:nucleolus"/>
    <property type="evidence" value="ECO:0007669"/>
    <property type="project" value="UniProtKB-SubCell"/>
</dbReference>